<gene>
    <name evidence="3" type="ORF">DSL72_006904</name>
</gene>
<dbReference type="InterPro" id="IPR011045">
    <property type="entry name" value="N2O_reductase_N"/>
</dbReference>
<dbReference type="InterPro" id="IPR050282">
    <property type="entry name" value="Cycloisomerase_2"/>
</dbReference>
<name>A0A8A3PK98_9HELO</name>
<evidence type="ECO:0000256" key="2">
    <source>
        <dbReference type="SAM" id="SignalP"/>
    </source>
</evidence>
<evidence type="ECO:0008006" key="5">
    <source>
        <dbReference type="Google" id="ProtNLM"/>
    </source>
</evidence>
<dbReference type="InterPro" id="IPR019405">
    <property type="entry name" value="Lactonase_7-beta_prop"/>
</dbReference>
<dbReference type="Pfam" id="PF10282">
    <property type="entry name" value="Lactonase"/>
    <property type="match status" value="1"/>
</dbReference>
<comment type="similarity">
    <text evidence="1">Belongs to the cycloisomerase 2 family.</text>
</comment>
<dbReference type="EMBL" id="CP063410">
    <property type="protein sequence ID" value="QSZ35782.1"/>
    <property type="molecule type" value="Genomic_DNA"/>
</dbReference>
<feature type="signal peptide" evidence="2">
    <location>
        <begin position="1"/>
        <end position="18"/>
    </location>
</feature>
<dbReference type="OrthoDB" id="9972196at2759"/>
<evidence type="ECO:0000313" key="3">
    <source>
        <dbReference type="EMBL" id="QSZ35782.1"/>
    </source>
</evidence>
<dbReference type="PANTHER" id="PTHR30344">
    <property type="entry name" value="6-PHOSPHOGLUCONOLACTONASE-RELATED"/>
    <property type="match status" value="1"/>
</dbReference>
<dbReference type="Gene3D" id="2.130.10.10">
    <property type="entry name" value="YVTN repeat-like/Quinoprotein amine dehydrogenase"/>
    <property type="match status" value="1"/>
</dbReference>
<proteinExistence type="inferred from homology"/>
<dbReference type="AlphaFoldDB" id="A0A8A3PK98"/>
<evidence type="ECO:0000313" key="4">
    <source>
        <dbReference type="Proteomes" id="UP000672032"/>
    </source>
</evidence>
<accession>A0A8A3PK98</accession>
<protein>
    <recommendedName>
        <fullName evidence="5">6-phosphogluconolactonase</fullName>
    </recommendedName>
</protein>
<sequence length="396" mass="42154">MLSSGSLVLALAGSQALAARLFVASYTGEVSTLSLDEDAHGTYSLKVIASTMACAANASWITLDHQRDTLFCADRGLVAKNGTLNSLKIQKDGSLVALDRSQTPVGAAATTMYANNTALAVAYFSSSSVGSFDISSASKIRALQHFEHSMATPGPNAQLQSAPHPHHAITDPTDSYVLVPDLGADLVRVYRIDHATRLLEPLAPFTTPTGSGPRHGSWLVTRSHTYFYLVGQLANTLTGYEVTYNSDKTLSFERKFVKSLLETTTPGVTLQFWSAAAGIVVSPDNKFLLVSQRNDTHFSIPNPSSPSSATKIPSDSLLTYSLDQSNGKASLISIDAAGGSFARQFSINKAGDLVAVGLQNDGRVAILKRDVKTGKNLEIVAGIDLKGQIVCMVWDE</sequence>
<dbReference type="InterPro" id="IPR015943">
    <property type="entry name" value="WD40/YVTN_repeat-like_dom_sf"/>
</dbReference>
<organism evidence="3 4">
    <name type="scientific">Monilinia vaccinii-corymbosi</name>
    <dbReference type="NCBI Taxonomy" id="61207"/>
    <lineage>
        <taxon>Eukaryota</taxon>
        <taxon>Fungi</taxon>
        <taxon>Dikarya</taxon>
        <taxon>Ascomycota</taxon>
        <taxon>Pezizomycotina</taxon>
        <taxon>Leotiomycetes</taxon>
        <taxon>Helotiales</taxon>
        <taxon>Sclerotiniaceae</taxon>
        <taxon>Monilinia</taxon>
    </lineage>
</organism>
<reference evidence="3" key="1">
    <citation type="submission" date="2020-10" db="EMBL/GenBank/DDBJ databases">
        <title>Genome Sequence of Monilinia vaccinii-corymbosi Sheds Light on Mummy Berry Disease Infection of Blueberry and Mating Type.</title>
        <authorList>
            <person name="Yow A.G."/>
            <person name="Zhang Y."/>
            <person name="Bansal K."/>
            <person name="Eacker S.M."/>
            <person name="Sullivan S."/>
            <person name="Liachko I."/>
            <person name="Cubeta M.A."/>
            <person name="Rollins J.A."/>
            <person name="Ashrafi H."/>
        </authorList>
    </citation>
    <scope>NUCLEOTIDE SEQUENCE</scope>
    <source>
        <strain evidence="3">RL-1</strain>
    </source>
</reference>
<feature type="chain" id="PRO_5032462601" description="6-phosphogluconolactonase" evidence="2">
    <location>
        <begin position="19"/>
        <end position="396"/>
    </location>
</feature>
<dbReference type="Proteomes" id="UP000672032">
    <property type="component" value="Chromosome 6"/>
</dbReference>
<evidence type="ECO:0000256" key="1">
    <source>
        <dbReference type="ARBA" id="ARBA00005564"/>
    </source>
</evidence>
<dbReference type="GO" id="GO:0017057">
    <property type="term" value="F:6-phosphogluconolactonase activity"/>
    <property type="evidence" value="ECO:0007669"/>
    <property type="project" value="TreeGrafter"/>
</dbReference>
<dbReference type="PANTHER" id="PTHR30344:SF1">
    <property type="entry name" value="6-PHOSPHOGLUCONOLACTONASE"/>
    <property type="match status" value="1"/>
</dbReference>
<keyword evidence="2" id="KW-0732">Signal</keyword>
<keyword evidence="4" id="KW-1185">Reference proteome</keyword>
<dbReference type="SUPFAM" id="SSF50974">
    <property type="entry name" value="Nitrous oxide reductase, N-terminal domain"/>
    <property type="match status" value="1"/>
</dbReference>